<accession>A0A179BXR3</accession>
<dbReference type="RefSeq" id="WP_064245704.1">
    <property type="nucleotide sequence ID" value="NZ_CAXURF020000005.1"/>
</dbReference>
<comment type="caution">
    <text evidence="1">The sequence shown here is derived from an EMBL/GenBank/DDBJ whole genome shotgun (WGS) entry which is preliminary data.</text>
</comment>
<gene>
    <name evidence="1" type="ORF">A4U53_13455</name>
</gene>
<organism evidence="1">
    <name type="scientific">Rhizobium leguminosarum</name>
    <dbReference type="NCBI Taxonomy" id="384"/>
    <lineage>
        <taxon>Bacteria</taxon>
        <taxon>Pseudomonadati</taxon>
        <taxon>Pseudomonadota</taxon>
        <taxon>Alphaproteobacteria</taxon>
        <taxon>Hyphomicrobiales</taxon>
        <taxon>Rhizobiaceae</taxon>
        <taxon>Rhizobium/Agrobacterium group</taxon>
        <taxon>Rhizobium</taxon>
    </lineage>
</organism>
<dbReference type="PROSITE" id="PS51257">
    <property type="entry name" value="PROKAR_LIPOPROTEIN"/>
    <property type="match status" value="1"/>
</dbReference>
<dbReference type="InterPro" id="IPR047937">
    <property type="entry name" value="Eex_IncN-like"/>
</dbReference>
<dbReference type="EMBL" id="LWBS01000044">
    <property type="protein sequence ID" value="OAP96478.1"/>
    <property type="molecule type" value="Genomic_DNA"/>
</dbReference>
<protein>
    <recommendedName>
        <fullName evidence="2">EexN family lipoprotein</fullName>
    </recommendedName>
</protein>
<proteinExistence type="predicted"/>
<name>A0A179BXR3_RHILE</name>
<evidence type="ECO:0008006" key="2">
    <source>
        <dbReference type="Google" id="ProtNLM"/>
    </source>
</evidence>
<dbReference type="AlphaFoldDB" id="A0A179BXR3"/>
<dbReference type="NCBIfam" id="NF033894">
    <property type="entry name" value="Eex_IncN"/>
    <property type="match status" value="1"/>
</dbReference>
<sequence>MRHLLLGIIMLTLSGCFGQGDKTYTVDELMADEALLAKIISECRNNPGTLRQTPNCQNAEAADWKLRLERMKTSLGG</sequence>
<reference evidence="1" key="1">
    <citation type="submission" date="2016-04" db="EMBL/GenBank/DDBJ databases">
        <title>Fast-growing isolate from the root nodules of Vavilovia formosa.</title>
        <authorList>
            <person name="Kimeklis A."/>
            <person name="Safronova V."/>
            <person name="Belimov A."/>
            <person name="Andronov E."/>
        </authorList>
    </citation>
    <scope>NUCLEOTIDE SEQUENCE [LARGE SCALE GENOMIC DNA]</scope>
    <source>
        <strain evidence="1">Vaf-46</strain>
    </source>
</reference>
<evidence type="ECO:0000313" key="1">
    <source>
        <dbReference type="EMBL" id="OAP96478.1"/>
    </source>
</evidence>